<dbReference type="RefSeq" id="WP_248360680.1">
    <property type="nucleotide sequence ID" value="NZ_AP025591.1"/>
</dbReference>
<keyword evidence="1" id="KW-0808">Transferase</keyword>
<accession>A0ABM7WU39</accession>
<dbReference type="EMBL" id="AP025591">
    <property type="protein sequence ID" value="BDG03002.1"/>
    <property type="molecule type" value="Genomic_DNA"/>
</dbReference>
<organism evidence="1 2">
    <name type="scientific">Anaeromyxobacter oryzae</name>
    <dbReference type="NCBI Taxonomy" id="2918170"/>
    <lineage>
        <taxon>Bacteria</taxon>
        <taxon>Pseudomonadati</taxon>
        <taxon>Myxococcota</taxon>
        <taxon>Myxococcia</taxon>
        <taxon>Myxococcales</taxon>
        <taxon>Cystobacterineae</taxon>
        <taxon>Anaeromyxobacteraceae</taxon>
        <taxon>Anaeromyxobacter</taxon>
    </lineage>
</organism>
<dbReference type="InterPro" id="IPR000836">
    <property type="entry name" value="PRTase_dom"/>
</dbReference>
<dbReference type="Gene3D" id="3.30.1310.20">
    <property type="entry name" value="PRTase-like"/>
    <property type="match status" value="1"/>
</dbReference>
<protein>
    <submittedName>
        <fullName evidence="1">Phosphoribosyltransferase</fullName>
    </submittedName>
</protein>
<evidence type="ECO:0000313" key="2">
    <source>
        <dbReference type="Proteomes" id="UP001162891"/>
    </source>
</evidence>
<name>A0ABM7WU39_9BACT</name>
<dbReference type="SUPFAM" id="SSF53271">
    <property type="entry name" value="PRTase-like"/>
    <property type="match status" value="1"/>
</dbReference>
<sequence length="221" mass="23156">MTFRDRREAGRQLARRLLHLAGTAPVVVAVGPGGFAVAAEIADVLGAELDIRGAAELVPLRGAERSLGAVAERGACLVEPGAATELGVPAEDVERMLAQRRAEAEEHGATCRGGQPPIELAGRNVIVVADGVDGGLSPRAVVDAVRSERPEWLVLATPIADPRHLPALRRAVDELVVLDLPPEFIAVGYWYAQAARPTEYQVAAALAARGRAPAVPTMHGA</sequence>
<dbReference type="CDD" id="cd06223">
    <property type="entry name" value="PRTases_typeI"/>
    <property type="match status" value="1"/>
</dbReference>
<dbReference type="Gene3D" id="3.40.50.2020">
    <property type="match status" value="1"/>
</dbReference>
<proteinExistence type="predicted"/>
<keyword evidence="2" id="KW-1185">Reference proteome</keyword>
<keyword evidence="1" id="KW-0328">Glycosyltransferase</keyword>
<reference evidence="2" key="1">
    <citation type="journal article" date="2022" name="Int. J. Syst. Evol. Microbiol.">
        <title>Anaeromyxobacter oryzae sp. nov., Anaeromyxobacter diazotrophicus sp. nov. and Anaeromyxobacter paludicola sp. nov., isolated from paddy soils.</title>
        <authorList>
            <person name="Itoh H."/>
            <person name="Xu Z."/>
            <person name="Mise K."/>
            <person name="Masuda Y."/>
            <person name="Ushijima N."/>
            <person name="Hayakawa C."/>
            <person name="Shiratori Y."/>
            <person name="Senoo K."/>
        </authorList>
    </citation>
    <scope>NUCLEOTIDE SEQUENCE [LARGE SCALE GENOMIC DNA]</scope>
    <source>
        <strain evidence="2">Red232</strain>
    </source>
</reference>
<dbReference type="GO" id="GO:0016757">
    <property type="term" value="F:glycosyltransferase activity"/>
    <property type="evidence" value="ECO:0007669"/>
    <property type="project" value="UniProtKB-KW"/>
</dbReference>
<dbReference type="InterPro" id="IPR029057">
    <property type="entry name" value="PRTase-like"/>
</dbReference>
<dbReference type="Proteomes" id="UP001162891">
    <property type="component" value="Chromosome"/>
</dbReference>
<evidence type="ECO:0000313" key="1">
    <source>
        <dbReference type="EMBL" id="BDG03002.1"/>
    </source>
</evidence>
<gene>
    <name evidence="1" type="ORF">AMOR_19980</name>
</gene>